<evidence type="ECO:0000256" key="3">
    <source>
        <dbReference type="ARBA" id="ARBA00023015"/>
    </source>
</evidence>
<dbReference type="InterPro" id="IPR039420">
    <property type="entry name" value="WalR-like"/>
</dbReference>
<evidence type="ECO:0000256" key="1">
    <source>
        <dbReference type="ARBA" id="ARBA00022553"/>
    </source>
</evidence>
<dbReference type="GO" id="GO:0000156">
    <property type="term" value="F:phosphorelay response regulator activity"/>
    <property type="evidence" value="ECO:0007669"/>
    <property type="project" value="TreeGrafter"/>
</dbReference>
<sequence length="224" mass="25177">MRILVVEDTEDLADAIVHRLRKLGYAVDWVASGDEAEELLVQAQYQLVLLDIMLPGLDGQAVLTRLRRRRNATPVLMMTARSQVDVKIDLLDLGADDFIVKPFDLRELEARCRALLRRSHGMVSSRVEFGNLVFDAAAKKVLVDGRPVDLGGREFRLLELFLANLGAVMAKEELMDRLFSLDQPTALNAIELYVSRLRRKMQGSSLELRTVRGLGYVADIRSAD</sequence>
<keyword evidence="5" id="KW-0804">Transcription</keyword>
<feature type="domain" description="Response regulatory" evidence="8">
    <location>
        <begin position="2"/>
        <end position="116"/>
    </location>
</feature>
<keyword evidence="4 7" id="KW-0238">DNA-binding</keyword>
<evidence type="ECO:0000256" key="4">
    <source>
        <dbReference type="ARBA" id="ARBA00023125"/>
    </source>
</evidence>
<dbReference type="InterPro" id="IPR001789">
    <property type="entry name" value="Sig_transdc_resp-reg_receiver"/>
</dbReference>
<evidence type="ECO:0000259" key="9">
    <source>
        <dbReference type="PROSITE" id="PS51755"/>
    </source>
</evidence>
<name>A0A3S1CFY2_9PROT</name>
<dbReference type="RefSeq" id="WP_127000271.1">
    <property type="nucleotide sequence ID" value="NZ_CP173194.1"/>
</dbReference>
<reference evidence="10 11" key="1">
    <citation type="submission" date="2018-12" db="EMBL/GenBank/DDBJ databases">
        <authorList>
            <person name="Yang Y."/>
        </authorList>
    </citation>
    <scope>NUCLEOTIDE SEQUENCE [LARGE SCALE GENOMIC DNA]</scope>
    <source>
        <strain evidence="10 11">GSF71</strain>
    </source>
</reference>
<dbReference type="PANTHER" id="PTHR48111">
    <property type="entry name" value="REGULATOR OF RPOS"/>
    <property type="match status" value="1"/>
</dbReference>
<evidence type="ECO:0000256" key="6">
    <source>
        <dbReference type="PROSITE-ProRule" id="PRU00169"/>
    </source>
</evidence>
<evidence type="ECO:0000256" key="2">
    <source>
        <dbReference type="ARBA" id="ARBA00023012"/>
    </source>
</evidence>
<dbReference type="FunFam" id="3.40.50.2300:FF:000002">
    <property type="entry name" value="DNA-binding response regulator PhoP"/>
    <property type="match status" value="1"/>
</dbReference>
<protein>
    <submittedName>
        <fullName evidence="10">Response regulator transcription factor</fullName>
    </submittedName>
</protein>
<dbReference type="Proteomes" id="UP000280346">
    <property type="component" value="Unassembled WGS sequence"/>
</dbReference>
<keyword evidence="1 6" id="KW-0597">Phosphoprotein</keyword>
<proteinExistence type="predicted"/>
<evidence type="ECO:0000313" key="11">
    <source>
        <dbReference type="Proteomes" id="UP000280346"/>
    </source>
</evidence>
<dbReference type="InterPro" id="IPR036388">
    <property type="entry name" value="WH-like_DNA-bd_sf"/>
</dbReference>
<dbReference type="PANTHER" id="PTHR48111:SF67">
    <property type="entry name" value="TRANSCRIPTIONAL REGULATORY PROTEIN TCTD"/>
    <property type="match status" value="1"/>
</dbReference>
<dbReference type="Gene3D" id="6.10.250.690">
    <property type="match status" value="1"/>
</dbReference>
<dbReference type="Gene3D" id="1.10.10.10">
    <property type="entry name" value="Winged helix-like DNA-binding domain superfamily/Winged helix DNA-binding domain"/>
    <property type="match status" value="1"/>
</dbReference>
<dbReference type="PROSITE" id="PS50110">
    <property type="entry name" value="RESPONSE_REGULATORY"/>
    <property type="match status" value="1"/>
</dbReference>
<dbReference type="PROSITE" id="PS51755">
    <property type="entry name" value="OMPR_PHOB"/>
    <property type="match status" value="1"/>
</dbReference>
<dbReference type="AlphaFoldDB" id="A0A3S1CFY2"/>
<dbReference type="EMBL" id="RZIJ01000014">
    <property type="protein sequence ID" value="RUQ68474.1"/>
    <property type="molecule type" value="Genomic_DNA"/>
</dbReference>
<evidence type="ECO:0000259" key="8">
    <source>
        <dbReference type="PROSITE" id="PS50110"/>
    </source>
</evidence>
<dbReference type="CDD" id="cd00383">
    <property type="entry name" value="trans_reg_C"/>
    <property type="match status" value="1"/>
</dbReference>
<dbReference type="Pfam" id="PF00072">
    <property type="entry name" value="Response_reg"/>
    <property type="match status" value="1"/>
</dbReference>
<feature type="DNA-binding region" description="OmpR/PhoB-type" evidence="7">
    <location>
        <begin position="124"/>
        <end position="220"/>
    </location>
</feature>
<gene>
    <name evidence="10" type="ORF">EJ913_17755</name>
</gene>
<dbReference type="SUPFAM" id="SSF52172">
    <property type="entry name" value="CheY-like"/>
    <property type="match status" value="1"/>
</dbReference>
<dbReference type="GO" id="GO:0006355">
    <property type="term" value="P:regulation of DNA-templated transcription"/>
    <property type="evidence" value="ECO:0007669"/>
    <property type="project" value="InterPro"/>
</dbReference>
<keyword evidence="2" id="KW-0902">Two-component regulatory system</keyword>
<evidence type="ECO:0000313" key="10">
    <source>
        <dbReference type="EMBL" id="RUQ68474.1"/>
    </source>
</evidence>
<feature type="modified residue" description="4-aspartylphosphate" evidence="6">
    <location>
        <position position="51"/>
    </location>
</feature>
<dbReference type="GO" id="GO:0005829">
    <property type="term" value="C:cytosol"/>
    <property type="evidence" value="ECO:0007669"/>
    <property type="project" value="TreeGrafter"/>
</dbReference>
<dbReference type="GO" id="GO:0000976">
    <property type="term" value="F:transcription cis-regulatory region binding"/>
    <property type="evidence" value="ECO:0007669"/>
    <property type="project" value="TreeGrafter"/>
</dbReference>
<keyword evidence="11" id="KW-1185">Reference proteome</keyword>
<keyword evidence="3" id="KW-0805">Transcription regulation</keyword>
<dbReference type="OrthoDB" id="9802426at2"/>
<dbReference type="GO" id="GO:0032993">
    <property type="term" value="C:protein-DNA complex"/>
    <property type="evidence" value="ECO:0007669"/>
    <property type="project" value="TreeGrafter"/>
</dbReference>
<dbReference type="SMART" id="SM00862">
    <property type="entry name" value="Trans_reg_C"/>
    <property type="match status" value="1"/>
</dbReference>
<feature type="domain" description="OmpR/PhoB-type" evidence="9">
    <location>
        <begin position="124"/>
        <end position="220"/>
    </location>
</feature>
<dbReference type="InterPro" id="IPR011006">
    <property type="entry name" value="CheY-like_superfamily"/>
</dbReference>
<dbReference type="Pfam" id="PF00486">
    <property type="entry name" value="Trans_reg_C"/>
    <property type="match status" value="1"/>
</dbReference>
<dbReference type="InterPro" id="IPR001867">
    <property type="entry name" value="OmpR/PhoB-type_DNA-bd"/>
</dbReference>
<organism evidence="10 11">
    <name type="scientific">Azospirillum doebereinerae</name>
    <dbReference type="NCBI Taxonomy" id="92933"/>
    <lineage>
        <taxon>Bacteria</taxon>
        <taxon>Pseudomonadati</taxon>
        <taxon>Pseudomonadota</taxon>
        <taxon>Alphaproteobacteria</taxon>
        <taxon>Rhodospirillales</taxon>
        <taxon>Azospirillaceae</taxon>
        <taxon>Azospirillum</taxon>
    </lineage>
</organism>
<accession>A0A3S1CFY2</accession>
<evidence type="ECO:0000256" key="7">
    <source>
        <dbReference type="PROSITE-ProRule" id="PRU01091"/>
    </source>
</evidence>
<dbReference type="SMART" id="SM00448">
    <property type="entry name" value="REC"/>
    <property type="match status" value="1"/>
</dbReference>
<comment type="caution">
    <text evidence="10">The sequence shown here is derived from an EMBL/GenBank/DDBJ whole genome shotgun (WGS) entry which is preliminary data.</text>
</comment>
<dbReference type="Gene3D" id="3.40.50.2300">
    <property type="match status" value="1"/>
</dbReference>
<evidence type="ECO:0000256" key="5">
    <source>
        <dbReference type="ARBA" id="ARBA00023163"/>
    </source>
</evidence>